<dbReference type="RefSeq" id="XP_056472380.1">
    <property type="nucleotide sequence ID" value="XM_056621574.1"/>
</dbReference>
<dbReference type="InterPro" id="IPR014710">
    <property type="entry name" value="RmlC-like_jellyroll"/>
</dbReference>
<dbReference type="PANTHER" id="PTHR16684:SF11">
    <property type="entry name" value="CENTROMERE PROTEIN C"/>
    <property type="match status" value="1"/>
</dbReference>
<keyword evidence="11" id="KW-1185">Reference proteome</keyword>
<dbReference type="GO" id="GO:0051455">
    <property type="term" value="P:spindle attachment to meiosis I kinetochore"/>
    <property type="evidence" value="ECO:0007669"/>
    <property type="project" value="TreeGrafter"/>
</dbReference>
<dbReference type="InterPro" id="IPR011051">
    <property type="entry name" value="RmlC_Cupin_sf"/>
</dbReference>
<reference evidence="10" key="2">
    <citation type="journal article" date="2023" name="IMA Fungus">
        <title>Comparative genomic study of the Penicillium genus elucidates a diverse pangenome and 15 lateral gene transfer events.</title>
        <authorList>
            <person name="Petersen C."/>
            <person name="Sorensen T."/>
            <person name="Nielsen M.R."/>
            <person name="Sondergaard T.E."/>
            <person name="Sorensen J.L."/>
            <person name="Fitzpatrick D.A."/>
            <person name="Frisvad J.C."/>
            <person name="Nielsen K.L."/>
        </authorList>
    </citation>
    <scope>NUCLEOTIDE SEQUENCE</scope>
    <source>
        <strain evidence="10">IBT 30761</strain>
    </source>
</reference>
<keyword evidence="3" id="KW-0238">DNA-binding</keyword>
<dbReference type="Pfam" id="PF15624">
    <property type="entry name" value="Mif2_N"/>
    <property type="match status" value="1"/>
</dbReference>
<dbReference type="GeneID" id="81360553"/>
<evidence type="ECO:0000256" key="2">
    <source>
        <dbReference type="ARBA" id="ARBA00010291"/>
    </source>
</evidence>
<dbReference type="GO" id="GO:0051382">
    <property type="term" value="P:kinetochore assembly"/>
    <property type="evidence" value="ECO:0007669"/>
    <property type="project" value="InterPro"/>
</dbReference>
<dbReference type="GO" id="GO:0019237">
    <property type="term" value="F:centromeric DNA binding"/>
    <property type="evidence" value="ECO:0007669"/>
    <property type="project" value="InterPro"/>
</dbReference>
<accession>A0A9W9EYS1</accession>
<feature type="compositionally biased region" description="Acidic residues" evidence="7">
    <location>
        <begin position="207"/>
        <end position="225"/>
    </location>
</feature>
<reference evidence="10" key="1">
    <citation type="submission" date="2022-11" db="EMBL/GenBank/DDBJ databases">
        <authorList>
            <person name="Petersen C."/>
        </authorList>
    </citation>
    <scope>NUCLEOTIDE SEQUENCE</scope>
    <source>
        <strain evidence="10">IBT 30761</strain>
    </source>
</reference>
<evidence type="ECO:0000313" key="10">
    <source>
        <dbReference type="EMBL" id="KAJ5090399.1"/>
    </source>
</evidence>
<protein>
    <recommendedName>
        <fullName evidence="6">CENP-C homolog</fullName>
    </recommendedName>
</protein>
<dbReference type="SUPFAM" id="SSF51182">
    <property type="entry name" value="RmlC-like cupins"/>
    <property type="match status" value="1"/>
</dbReference>
<feature type="region of interest" description="Disordered" evidence="7">
    <location>
        <begin position="557"/>
        <end position="612"/>
    </location>
</feature>
<name>A0A9W9EYS1_9EURO</name>
<feature type="compositionally biased region" description="Acidic residues" evidence="7">
    <location>
        <begin position="413"/>
        <end position="422"/>
    </location>
</feature>
<evidence type="ECO:0000256" key="5">
    <source>
        <dbReference type="ARBA" id="ARBA00057947"/>
    </source>
</evidence>
<evidence type="ECO:0000256" key="3">
    <source>
        <dbReference type="ARBA" id="ARBA00023125"/>
    </source>
</evidence>
<dbReference type="GO" id="GO:0051315">
    <property type="term" value="P:attachment of mitotic spindle microtubules to kinetochore"/>
    <property type="evidence" value="ECO:0007669"/>
    <property type="project" value="TreeGrafter"/>
</dbReference>
<sequence>MARGPGKARDFDYSNLGTTGRRTGLTLKEGRRDEHGMESVDGLFSSPEKSPARLNGFDDAENEDSMGSDMSIDEGNAPGPMDFLNPPKDPRSPFLPPPSQSPAKGAARSSRRSPVIQSSPEPEEDLSPSPSDGRSATKSNSRKDPAPLSARSANAGPKNQKNNARQKMMDESIVSEFSDAEGDENADSFAPVDDRFDDSVSAGDETMIPEEDLPELSDEEADEAGADPVPVAESSPRTGKTAKSTKKAPATKPTKENDGKPQSGPGRRGRPKKSERPADDASSEPRPAKKQKVSANESRPREPLDPELDRVVENYSQRTGPLKGRSLHILKRENPADNAYTHTRSGRASVRPLAYWRNERCVYGSGEVAEGHRFPLSTIKEIIRTEELEPEKKPKNKRAGRKPKSKKPKRDESSDEEDPNLDEWEKQEGILHGIVPKWDNKTQTHSTEEEVIDVAYAPSGIQTREVKGSSFRFAKLLSSSFIGSGVVELPPNGVKRPKNSKKMHMVFFVCHGRVQVDISDVKFSAGKGCVFQVPRGNYYSFANPYDKEARLFFTQGCVPDESDQPDKSPSAEGKPMQDSEFETDAGPSEKTTKQAKPTKARGRPKGKEKADK</sequence>
<proteinExistence type="inferred from homology"/>
<dbReference type="GO" id="GO:0005634">
    <property type="term" value="C:nucleus"/>
    <property type="evidence" value="ECO:0007669"/>
    <property type="project" value="UniProtKB-SubCell"/>
</dbReference>
<evidence type="ECO:0000259" key="9">
    <source>
        <dbReference type="Pfam" id="PF15624"/>
    </source>
</evidence>
<dbReference type="InterPro" id="IPR028386">
    <property type="entry name" value="CENP-C/Mif2/cnp3"/>
</dbReference>
<feature type="domain" description="Mif2/CENP-C cupin" evidence="8">
    <location>
        <begin position="471"/>
        <end position="555"/>
    </location>
</feature>
<dbReference type="GO" id="GO:0000776">
    <property type="term" value="C:kinetochore"/>
    <property type="evidence" value="ECO:0007669"/>
    <property type="project" value="InterPro"/>
</dbReference>
<evidence type="ECO:0000256" key="7">
    <source>
        <dbReference type="SAM" id="MobiDB-lite"/>
    </source>
</evidence>
<evidence type="ECO:0000313" key="11">
    <source>
        <dbReference type="Proteomes" id="UP001149074"/>
    </source>
</evidence>
<dbReference type="InterPro" id="IPR028929">
    <property type="entry name" value="Mif2_N"/>
</dbReference>
<feature type="compositionally biased region" description="Basic residues" evidence="7">
    <location>
        <begin position="394"/>
        <end position="408"/>
    </location>
</feature>
<dbReference type="PANTHER" id="PTHR16684">
    <property type="entry name" value="CENTROMERE PROTEIN C"/>
    <property type="match status" value="1"/>
</dbReference>
<feature type="domain" description="Mif2 N-terminal" evidence="9">
    <location>
        <begin position="13"/>
        <end position="139"/>
    </location>
</feature>
<dbReference type="CDD" id="cd06993">
    <property type="entry name" value="cupin_CENP-C_C"/>
    <property type="match status" value="1"/>
</dbReference>
<dbReference type="Pfam" id="PF11699">
    <property type="entry name" value="CENP-C_C"/>
    <property type="match status" value="1"/>
</dbReference>
<feature type="compositionally biased region" description="Low complexity" evidence="7">
    <location>
        <begin position="16"/>
        <end position="27"/>
    </location>
</feature>
<feature type="compositionally biased region" description="Basic and acidic residues" evidence="7">
    <location>
        <begin position="298"/>
        <end position="312"/>
    </location>
</feature>
<comment type="function">
    <text evidence="5">Component of the kinetochore, a multiprotein complex that assembles on centromeric DNA and attaches chromosomes to spindle microtubules, mediating chromosome segregation and sister chromatid segregation during meiosis and mitosis. Component of the inner kinetochore constitutive centromere-associated network (CCAN), which serves as a structural platform for outer kinetochore assembly.</text>
</comment>
<evidence type="ECO:0000256" key="6">
    <source>
        <dbReference type="ARBA" id="ARBA00075033"/>
    </source>
</evidence>
<comment type="subcellular location">
    <subcellularLocation>
        <location evidence="1">Nucleus</location>
    </subcellularLocation>
</comment>
<evidence type="ECO:0000256" key="4">
    <source>
        <dbReference type="ARBA" id="ARBA00023242"/>
    </source>
</evidence>
<evidence type="ECO:0000259" key="8">
    <source>
        <dbReference type="Pfam" id="PF11699"/>
    </source>
</evidence>
<organism evidence="10 11">
    <name type="scientific">Penicillium argentinense</name>
    <dbReference type="NCBI Taxonomy" id="1131581"/>
    <lineage>
        <taxon>Eukaryota</taxon>
        <taxon>Fungi</taxon>
        <taxon>Dikarya</taxon>
        <taxon>Ascomycota</taxon>
        <taxon>Pezizomycotina</taxon>
        <taxon>Eurotiomycetes</taxon>
        <taxon>Eurotiomycetidae</taxon>
        <taxon>Eurotiales</taxon>
        <taxon>Aspergillaceae</taxon>
        <taxon>Penicillium</taxon>
    </lineage>
</organism>
<gene>
    <name evidence="10" type="ORF">N7532_009083</name>
</gene>
<comment type="similarity">
    <text evidence="2">Belongs to the CENP-C/MIF2 family.</text>
</comment>
<feature type="region of interest" description="Disordered" evidence="7">
    <location>
        <begin position="385"/>
        <end position="423"/>
    </location>
</feature>
<comment type="caution">
    <text evidence="10">The sequence shown here is derived from an EMBL/GenBank/DDBJ whole genome shotgun (WGS) entry which is preliminary data.</text>
</comment>
<dbReference type="Gene3D" id="2.60.120.10">
    <property type="entry name" value="Jelly Rolls"/>
    <property type="match status" value="1"/>
</dbReference>
<dbReference type="OrthoDB" id="1939643at2759"/>
<keyword evidence="4" id="KW-0539">Nucleus</keyword>
<dbReference type="EMBL" id="JAPQKI010000009">
    <property type="protein sequence ID" value="KAJ5090399.1"/>
    <property type="molecule type" value="Genomic_DNA"/>
</dbReference>
<dbReference type="AlphaFoldDB" id="A0A9W9EYS1"/>
<dbReference type="InterPro" id="IPR025974">
    <property type="entry name" value="Mif2/CENP-C_cupin"/>
</dbReference>
<feature type="region of interest" description="Disordered" evidence="7">
    <location>
        <begin position="1"/>
        <end position="347"/>
    </location>
</feature>
<evidence type="ECO:0000256" key="1">
    <source>
        <dbReference type="ARBA" id="ARBA00004123"/>
    </source>
</evidence>
<dbReference type="Proteomes" id="UP001149074">
    <property type="component" value="Unassembled WGS sequence"/>
</dbReference>
<feature type="compositionally biased region" description="Basic and acidic residues" evidence="7">
    <location>
        <begin position="28"/>
        <end position="38"/>
    </location>
</feature>
<dbReference type="FunFam" id="2.60.120.10:FF:000033">
    <property type="entry name" value="Centromere protein C 1"/>
    <property type="match status" value="1"/>
</dbReference>